<dbReference type="EMBL" id="CM042009">
    <property type="protein sequence ID" value="KAI3788347.1"/>
    <property type="molecule type" value="Genomic_DNA"/>
</dbReference>
<organism evidence="1 2">
    <name type="scientific">Cichorium intybus</name>
    <name type="common">Chicory</name>
    <dbReference type="NCBI Taxonomy" id="13427"/>
    <lineage>
        <taxon>Eukaryota</taxon>
        <taxon>Viridiplantae</taxon>
        <taxon>Streptophyta</taxon>
        <taxon>Embryophyta</taxon>
        <taxon>Tracheophyta</taxon>
        <taxon>Spermatophyta</taxon>
        <taxon>Magnoliopsida</taxon>
        <taxon>eudicotyledons</taxon>
        <taxon>Gunneridae</taxon>
        <taxon>Pentapetalae</taxon>
        <taxon>asterids</taxon>
        <taxon>campanulids</taxon>
        <taxon>Asterales</taxon>
        <taxon>Asteraceae</taxon>
        <taxon>Cichorioideae</taxon>
        <taxon>Cichorieae</taxon>
        <taxon>Cichoriinae</taxon>
        <taxon>Cichorium</taxon>
    </lineage>
</organism>
<protein>
    <submittedName>
        <fullName evidence="1">Uncharacterized protein</fullName>
    </submittedName>
</protein>
<dbReference type="Proteomes" id="UP001055811">
    <property type="component" value="Linkage Group LG01"/>
</dbReference>
<name>A0ACB9GY21_CICIN</name>
<accession>A0ACB9GY21</accession>
<gene>
    <name evidence="1" type="ORF">L2E82_01109</name>
</gene>
<keyword evidence="2" id="KW-1185">Reference proteome</keyword>
<comment type="caution">
    <text evidence="1">The sequence shown here is derived from an EMBL/GenBank/DDBJ whole genome shotgun (WGS) entry which is preliminary data.</text>
</comment>
<evidence type="ECO:0000313" key="2">
    <source>
        <dbReference type="Proteomes" id="UP001055811"/>
    </source>
</evidence>
<reference evidence="1 2" key="2">
    <citation type="journal article" date="2022" name="Mol. Ecol. Resour.">
        <title>The genomes of chicory, endive, great burdock and yacon provide insights into Asteraceae paleo-polyploidization history and plant inulin production.</title>
        <authorList>
            <person name="Fan W."/>
            <person name="Wang S."/>
            <person name="Wang H."/>
            <person name="Wang A."/>
            <person name="Jiang F."/>
            <person name="Liu H."/>
            <person name="Zhao H."/>
            <person name="Xu D."/>
            <person name="Zhang Y."/>
        </authorList>
    </citation>
    <scope>NUCLEOTIDE SEQUENCE [LARGE SCALE GENOMIC DNA]</scope>
    <source>
        <strain evidence="2">cv. Punajuju</strain>
        <tissue evidence="1">Leaves</tissue>
    </source>
</reference>
<sequence>MMVLSTSFDKQRLFDDAAEERFATQLSIGRNTCKRKTLPAIIGWTFGLKAMAVMLLLTVSLVFLPLVLPPLPPPPPLLLFVPVLIMSVLLFLACAPSKIPPDAVVYSV</sequence>
<reference evidence="2" key="1">
    <citation type="journal article" date="2022" name="Mol. Ecol. Resour.">
        <title>The genomes of chicory, endive, great burdock and yacon provide insights into Asteraceae palaeo-polyploidization history and plant inulin production.</title>
        <authorList>
            <person name="Fan W."/>
            <person name="Wang S."/>
            <person name="Wang H."/>
            <person name="Wang A."/>
            <person name="Jiang F."/>
            <person name="Liu H."/>
            <person name="Zhao H."/>
            <person name="Xu D."/>
            <person name="Zhang Y."/>
        </authorList>
    </citation>
    <scope>NUCLEOTIDE SEQUENCE [LARGE SCALE GENOMIC DNA]</scope>
    <source>
        <strain evidence="2">cv. Punajuju</strain>
    </source>
</reference>
<proteinExistence type="predicted"/>
<evidence type="ECO:0000313" key="1">
    <source>
        <dbReference type="EMBL" id="KAI3788347.1"/>
    </source>
</evidence>